<keyword evidence="1 6" id="KW-0678">Repressor</keyword>
<dbReference type="InterPro" id="IPR029016">
    <property type="entry name" value="GAF-like_dom_sf"/>
</dbReference>
<reference evidence="8" key="1">
    <citation type="journal article" date="2014" name="Gene">
        <title>Genome-guided analysis of transformation efficiency and carbon dioxide assimilation by Moorella thermoacetica Y72.</title>
        <authorList>
            <person name="Tsukahara K."/>
            <person name="Kita A."/>
            <person name="Nakashimada Y."/>
            <person name="Hoshino T."/>
            <person name="Murakami K."/>
        </authorList>
    </citation>
    <scope>NUCLEOTIDE SEQUENCE [LARGE SCALE GENOMIC DNA]</scope>
    <source>
        <strain evidence="8">Y72</strain>
    </source>
</reference>
<dbReference type="SUPFAM" id="SSF55781">
    <property type="entry name" value="GAF domain-like"/>
    <property type="match status" value="1"/>
</dbReference>
<dbReference type="PANTHER" id="PTHR34824">
    <property type="entry name" value="HEAT-INDUCIBLE TRANSCRIPTION REPRESSOR HRCA"/>
    <property type="match status" value="1"/>
</dbReference>
<dbReference type="HAMAP" id="MF_00081">
    <property type="entry name" value="HrcA"/>
    <property type="match status" value="1"/>
</dbReference>
<sequence length="348" mass="39348">MKPTMRMDERKQKVLAAVIQDYILTGEPVGSRTIARRYNLGVSPATIRNEMADLEEMGLLEQPHTSAGRIPSDQGYRYYVDCLMPPAYLTPEEEEYVRRRYNQKMLEIEQVLAETTRLISEMTSYAAIALGPDQGRASLEEVQVLPIQVANKALLVAVTSTGVVEHRVLTIPEGVTPEDLNRISRVLNARLQGRALEDLRQMVLSDIYQELAQHRNLVNLVRDLLQQLLSLESGERVYRNGTLNILNQPEFKDLDRVREILSFLDQDEALRRIFMTTPSTGLTIRIGQENKIEGIDKCSVVTISYAVEGKIMGKVGLLGPTRMQYSRAISVLRCVADALSQTLEQLYR</sequence>
<dbReference type="Gene3D" id="3.30.450.40">
    <property type="match status" value="1"/>
</dbReference>
<evidence type="ECO:0000259" key="7">
    <source>
        <dbReference type="Pfam" id="PF01628"/>
    </source>
</evidence>
<dbReference type="Gene3D" id="3.30.390.60">
    <property type="entry name" value="Heat-inducible transcription repressor hrca homolog, domain 3"/>
    <property type="match status" value="1"/>
</dbReference>
<dbReference type="InterPro" id="IPR002571">
    <property type="entry name" value="HrcA"/>
</dbReference>
<evidence type="ECO:0000313" key="8">
    <source>
        <dbReference type="EMBL" id="GAF26312.1"/>
    </source>
</evidence>
<protein>
    <recommendedName>
        <fullName evidence="6">Heat-inducible transcription repressor HrcA</fullName>
    </recommendedName>
</protein>
<dbReference type="InterPro" id="IPR036388">
    <property type="entry name" value="WH-like_DNA-bd_sf"/>
</dbReference>
<dbReference type="Gene3D" id="1.10.10.10">
    <property type="entry name" value="Winged helix-like DNA-binding domain superfamily/Winged helix DNA-binding domain"/>
    <property type="match status" value="1"/>
</dbReference>
<evidence type="ECO:0000256" key="3">
    <source>
        <dbReference type="ARBA" id="ARBA00023016"/>
    </source>
</evidence>
<name>A0A0S6UEC8_NEOTH</name>
<organism evidence="8">
    <name type="scientific">Moorella thermoacetica Y72</name>
    <dbReference type="NCBI Taxonomy" id="1325331"/>
    <lineage>
        <taxon>Bacteria</taxon>
        <taxon>Bacillati</taxon>
        <taxon>Bacillota</taxon>
        <taxon>Clostridia</taxon>
        <taxon>Neomoorellales</taxon>
        <taxon>Neomoorellaceae</taxon>
        <taxon>Neomoorella</taxon>
    </lineage>
</organism>
<proteinExistence type="inferred from homology"/>
<dbReference type="NCBIfam" id="TIGR00331">
    <property type="entry name" value="hrcA"/>
    <property type="match status" value="1"/>
</dbReference>
<keyword evidence="3 6" id="KW-0346">Stress response</keyword>
<keyword evidence="2 6" id="KW-0805">Transcription regulation</keyword>
<dbReference type="Pfam" id="PF01628">
    <property type="entry name" value="HrcA"/>
    <property type="match status" value="1"/>
</dbReference>
<dbReference type="SUPFAM" id="SSF46785">
    <property type="entry name" value="Winged helix' DNA-binding domain"/>
    <property type="match status" value="1"/>
</dbReference>
<evidence type="ECO:0000256" key="1">
    <source>
        <dbReference type="ARBA" id="ARBA00022491"/>
    </source>
</evidence>
<dbReference type="AlphaFoldDB" id="A0A0S6UEC8"/>
<evidence type="ECO:0000256" key="5">
    <source>
        <dbReference type="ARBA" id="ARBA00055319"/>
    </source>
</evidence>
<accession>A0A0S6UEC8</accession>
<comment type="similarity">
    <text evidence="6">Belongs to the HrcA family.</text>
</comment>
<keyword evidence="4 6" id="KW-0804">Transcription</keyword>
<dbReference type="Proteomes" id="UP000063718">
    <property type="component" value="Unassembled WGS sequence"/>
</dbReference>
<comment type="function">
    <text evidence="5 6">Negative regulator of class I heat shock genes (grpE-dnaK-dnaJ and groELS operons). Prevents heat-shock induction of these operons.</text>
</comment>
<feature type="domain" description="Heat-inducible transcription repressor HrcA C-terminal" evidence="7">
    <location>
        <begin position="109"/>
        <end position="329"/>
    </location>
</feature>
<dbReference type="GO" id="GO:0045892">
    <property type="term" value="P:negative regulation of DNA-templated transcription"/>
    <property type="evidence" value="ECO:0007669"/>
    <property type="project" value="UniProtKB-UniRule"/>
</dbReference>
<dbReference type="GO" id="GO:0003677">
    <property type="term" value="F:DNA binding"/>
    <property type="evidence" value="ECO:0007669"/>
    <property type="project" value="InterPro"/>
</dbReference>
<dbReference type="FunFam" id="1.10.10.10:FF:000049">
    <property type="entry name" value="Heat-inducible transcription repressor HrcA"/>
    <property type="match status" value="1"/>
</dbReference>
<dbReference type="InterPro" id="IPR021153">
    <property type="entry name" value="HrcA_C"/>
</dbReference>
<evidence type="ECO:0000256" key="4">
    <source>
        <dbReference type="ARBA" id="ARBA00023163"/>
    </source>
</evidence>
<dbReference type="PANTHER" id="PTHR34824:SF1">
    <property type="entry name" value="HEAT-INDUCIBLE TRANSCRIPTION REPRESSOR HRCA"/>
    <property type="match status" value="1"/>
</dbReference>
<evidence type="ECO:0000256" key="2">
    <source>
        <dbReference type="ARBA" id="ARBA00023015"/>
    </source>
</evidence>
<dbReference type="PIRSF" id="PIRSF005485">
    <property type="entry name" value="HrcA"/>
    <property type="match status" value="1"/>
</dbReference>
<evidence type="ECO:0000256" key="6">
    <source>
        <dbReference type="HAMAP-Rule" id="MF_00081"/>
    </source>
</evidence>
<gene>
    <name evidence="6" type="primary">hrcA</name>
    <name evidence="8" type="ORF">MTY_1651</name>
</gene>
<dbReference type="EMBL" id="DF238840">
    <property type="protein sequence ID" value="GAF26312.1"/>
    <property type="molecule type" value="Genomic_DNA"/>
</dbReference>
<dbReference type="InterPro" id="IPR036390">
    <property type="entry name" value="WH_DNA-bd_sf"/>
</dbReference>
<dbReference type="InterPro" id="IPR023120">
    <property type="entry name" value="WHTH_transcript_rep_HrcA_IDD"/>
</dbReference>